<reference evidence="2 3" key="1">
    <citation type="submission" date="2016-03" db="EMBL/GenBank/DDBJ databases">
        <title>Whole genome sequencing of Grifola frondosa 9006-11.</title>
        <authorList>
            <person name="Min B."/>
            <person name="Park H."/>
            <person name="Kim J.-G."/>
            <person name="Cho H."/>
            <person name="Oh Y.-L."/>
            <person name="Kong W.-S."/>
            <person name="Choi I.-G."/>
        </authorList>
    </citation>
    <scope>NUCLEOTIDE SEQUENCE [LARGE SCALE GENOMIC DNA]</scope>
    <source>
        <strain evidence="2 3">9006-11</strain>
    </source>
</reference>
<evidence type="ECO:0000259" key="1">
    <source>
        <dbReference type="Pfam" id="PF01266"/>
    </source>
</evidence>
<comment type="caution">
    <text evidence="2">The sequence shown here is derived from an EMBL/GenBank/DDBJ whole genome shotgun (WGS) entry which is preliminary data.</text>
</comment>
<dbReference type="SUPFAM" id="SSF51905">
    <property type="entry name" value="FAD/NAD(P)-binding domain"/>
    <property type="match status" value="1"/>
</dbReference>
<dbReference type="Pfam" id="PF01266">
    <property type="entry name" value="DAO"/>
    <property type="match status" value="1"/>
</dbReference>
<gene>
    <name evidence="2" type="ORF">A0H81_03126</name>
</gene>
<dbReference type="AlphaFoldDB" id="A0A1C7MN55"/>
<dbReference type="InterPro" id="IPR036188">
    <property type="entry name" value="FAD/NAD-bd_sf"/>
</dbReference>
<dbReference type="PANTHER" id="PTHR13847:SF150">
    <property type="entry name" value="OXIDOREDUCTASE TDA3-RELATED"/>
    <property type="match status" value="1"/>
</dbReference>
<name>A0A1C7MN55_GRIFR</name>
<dbReference type="PANTHER" id="PTHR13847">
    <property type="entry name" value="SARCOSINE DEHYDROGENASE-RELATED"/>
    <property type="match status" value="1"/>
</dbReference>
<dbReference type="GO" id="GO:0042147">
    <property type="term" value="P:retrograde transport, endosome to Golgi"/>
    <property type="evidence" value="ECO:0007669"/>
    <property type="project" value="TreeGrafter"/>
</dbReference>
<dbReference type="GO" id="GO:0005770">
    <property type="term" value="C:late endosome"/>
    <property type="evidence" value="ECO:0007669"/>
    <property type="project" value="TreeGrafter"/>
</dbReference>
<dbReference type="Gene3D" id="3.50.50.60">
    <property type="entry name" value="FAD/NAD(P)-binding domain"/>
    <property type="match status" value="1"/>
</dbReference>
<feature type="domain" description="FAD dependent oxidoreductase" evidence="1">
    <location>
        <begin position="10"/>
        <end position="389"/>
    </location>
</feature>
<evidence type="ECO:0000313" key="3">
    <source>
        <dbReference type="Proteomes" id="UP000092993"/>
    </source>
</evidence>
<keyword evidence="3" id="KW-1185">Reference proteome</keyword>
<organism evidence="2 3">
    <name type="scientific">Grifola frondosa</name>
    <name type="common">Maitake</name>
    <name type="synonym">Polyporus frondosus</name>
    <dbReference type="NCBI Taxonomy" id="5627"/>
    <lineage>
        <taxon>Eukaryota</taxon>
        <taxon>Fungi</taxon>
        <taxon>Dikarya</taxon>
        <taxon>Basidiomycota</taxon>
        <taxon>Agaricomycotina</taxon>
        <taxon>Agaricomycetes</taxon>
        <taxon>Polyporales</taxon>
        <taxon>Grifolaceae</taxon>
        <taxon>Grifola</taxon>
    </lineage>
</organism>
<dbReference type="OrthoDB" id="498204at2759"/>
<dbReference type="EMBL" id="LUGG01000003">
    <property type="protein sequence ID" value="OBZ76424.1"/>
    <property type="molecule type" value="Genomic_DNA"/>
</dbReference>
<dbReference type="OMA" id="DDTVYAC"/>
<dbReference type="GO" id="GO:0005829">
    <property type="term" value="C:cytosol"/>
    <property type="evidence" value="ECO:0007669"/>
    <property type="project" value="GOC"/>
</dbReference>
<dbReference type="Proteomes" id="UP000092993">
    <property type="component" value="Unassembled WGS sequence"/>
</dbReference>
<dbReference type="STRING" id="5627.A0A1C7MN55"/>
<dbReference type="InterPro" id="IPR006076">
    <property type="entry name" value="FAD-dep_OxRdtase"/>
</dbReference>
<evidence type="ECO:0000313" key="2">
    <source>
        <dbReference type="EMBL" id="OBZ76424.1"/>
    </source>
</evidence>
<protein>
    <submittedName>
        <fullName evidence="2">Putative oxidoreductase C1F5.03c</fullName>
    </submittedName>
</protein>
<dbReference type="Gene3D" id="3.30.9.10">
    <property type="entry name" value="D-Amino Acid Oxidase, subunit A, domain 2"/>
    <property type="match status" value="1"/>
</dbReference>
<proteinExistence type="predicted"/>
<sequence length="409" mass="42772">MSSEATTRNIVIIGGGIIGCTTAYYLSRHPQFASSSTKITLIEASKHGIAQGASGKAGGLVAQWAYPKELVKVSFPEHVRLAEEHNGAERWGWRFVACGSWEGRGEDIDEGTGTGVGAGGERKSLEKTFGLDAPTHLAETGLPADLNWIKDELTSAYSPMAPAGATAQVHPYLFSRSMLDLARERGVELVSGKVTAIDIDKTADRRVSGVTYTPCDGGESRKIPATHVVLAAGVWSRQVLPAVPVVGTRAHSITIRPPPSAAPLAAHVLFTEIALPGAHASPEIYARPSNEAYCCGPGDDSSVPDTVDDVEVDEAACESIRAHVASISPVLRAGTVQRRQACFLPVVSTGGGPIVGEAASIAAGLLIATGHTCWGISNAPGTAKAIAELIMDGKISCADLQKLRPARFL</sequence>
<accession>A0A1C7MN55</accession>